<proteinExistence type="predicted"/>
<reference evidence="2" key="1">
    <citation type="submission" date="2019-02" db="EMBL/GenBank/DDBJ databases">
        <authorList>
            <person name="Gruber-Vodicka R. H."/>
            <person name="Seah K. B. B."/>
        </authorList>
    </citation>
    <scope>NUCLEOTIDE SEQUENCE</scope>
    <source>
        <strain evidence="2">BECK_BY19</strain>
        <strain evidence="1">BECK_BY8</strain>
    </source>
</reference>
<sequence>MDRYSDMSSYARVRYRIFAGNGAMVLNLDNPMVAAMRSERSGLNGDNIRRIIGFTLSMPGSNEFGITDQGGDAWIIYEKTP</sequence>
<dbReference type="GO" id="GO:0005524">
    <property type="term" value="F:ATP binding"/>
    <property type="evidence" value="ECO:0007669"/>
    <property type="project" value="InterPro"/>
</dbReference>
<dbReference type="Gene3D" id="3.40.1190.10">
    <property type="entry name" value="Mur-like, catalytic domain"/>
    <property type="match status" value="1"/>
</dbReference>
<evidence type="ECO:0000313" key="2">
    <source>
        <dbReference type="EMBL" id="VFK69021.1"/>
    </source>
</evidence>
<evidence type="ECO:0000313" key="1">
    <source>
        <dbReference type="EMBL" id="VFK59121.1"/>
    </source>
</evidence>
<dbReference type="AlphaFoldDB" id="A0A451ASM3"/>
<dbReference type="EMBL" id="CAADFZ010000006">
    <property type="protein sequence ID" value="VFK59121.1"/>
    <property type="molecule type" value="Genomic_DNA"/>
</dbReference>
<gene>
    <name evidence="1" type="ORF">BECKUNK1418G_GA0071005_100629</name>
    <name evidence="2" type="ORF">BECKUNK1418H_GA0071006_100921</name>
</gene>
<accession>A0A451ASM3</accession>
<organism evidence="2">
    <name type="scientific">Candidatus Kentrum sp. UNK</name>
    <dbReference type="NCBI Taxonomy" id="2126344"/>
    <lineage>
        <taxon>Bacteria</taxon>
        <taxon>Pseudomonadati</taxon>
        <taxon>Pseudomonadota</taxon>
        <taxon>Gammaproteobacteria</taxon>
        <taxon>Candidatus Kentrum</taxon>
    </lineage>
</organism>
<name>A0A451ASM3_9GAMM</name>
<dbReference type="EMBL" id="CAADGD010000009">
    <property type="protein sequence ID" value="VFK69021.1"/>
    <property type="molecule type" value="Genomic_DNA"/>
</dbReference>
<dbReference type="SUPFAM" id="SSF53623">
    <property type="entry name" value="MurD-like peptide ligases, catalytic domain"/>
    <property type="match status" value="1"/>
</dbReference>
<dbReference type="InterPro" id="IPR036565">
    <property type="entry name" value="Mur-like_cat_sf"/>
</dbReference>
<protein>
    <submittedName>
        <fullName evidence="2">Uncharacterized protein</fullName>
    </submittedName>
</protein>